<evidence type="ECO:0000256" key="6">
    <source>
        <dbReference type="ARBA" id="ARBA00022741"/>
    </source>
</evidence>
<feature type="binding site" evidence="18">
    <location>
        <begin position="58"/>
        <end position="62"/>
    </location>
    <ligand>
        <name>(6S)-NADPHX</name>
        <dbReference type="ChEBI" id="CHEBI:64076"/>
    </ligand>
</feature>
<keyword evidence="5 18" id="KW-0479">Metal-binding</keyword>
<reference evidence="22 23" key="1">
    <citation type="submission" date="2023-09" db="EMBL/GenBank/DDBJ databases">
        <authorList>
            <person name="Rey-Velasco X."/>
        </authorList>
    </citation>
    <scope>NUCLEOTIDE SEQUENCE [LARGE SCALE GENOMIC DNA]</scope>
    <source>
        <strain evidence="22 23">F260</strain>
    </source>
</reference>
<dbReference type="NCBIfam" id="TIGR00197">
    <property type="entry name" value="yjeF_nterm"/>
    <property type="match status" value="1"/>
</dbReference>
<dbReference type="PANTHER" id="PTHR12592">
    <property type="entry name" value="ATP-DEPENDENT (S)-NAD(P)H-HYDRATE DEHYDRATASE FAMILY MEMBER"/>
    <property type="match status" value="1"/>
</dbReference>
<keyword evidence="9 18" id="KW-0630">Potassium</keyword>
<dbReference type="SUPFAM" id="SSF64153">
    <property type="entry name" value="YjeF N-terminal domain-like"/>
    <property type="match status" value="1"/>
</dbReference>
<keyword evidence="11 18" id="KW-0413">Isomerase</keyword>
<keyword evidence="10 17" id="KW-0520">NAD</keyword>
<comment type="subunit">
    <text evidence="17">Homotetramer.</text>
</comment>
<feature type="binding site" evidence="17">
    <location>
        <position position="441"/>
    </location>
    <ligand>
        <name>(6S)-NADPHX</name>
        <dbReference type="ChEBI" id="CHEBI:64076"/>
    </ligand>
</feature>
<keyword evidence="6 17" id="KW-0547">Nucleotide-binding</keyword>
<dbReference type="PROSITE" id="PS51383">
    <property type="entry name" value="YJEF_C_3"/>
    <property type="match status" value="1"/>
</dbReference>
<keyword evidence="8 17" id="KW-0521">NADP</keyword>
<dbReference type="Pfam" id="PF01256">
    <property type="entry name" value="Carb_kinase"/>
    <property type="match status" value="1"/>
</dbReference>
<comment type="similarity">
    <text evidence="4 19">In the C-terminal section; belongs to the NnrD/CARKD family.</text>
</comment>
<comment type="catalytic activity">
    <reaction evidence="16 17 19">
        <text>(6S)-NADPHX + ADP = AMP + phosphate + NADPH + H(+)</text>
        <dbReference type="Rhea" id="RHEA:32235"/>
        <dbReference type="ChEBI" id="CHEBI:15378"/>
        <dbReference type="ChEBI" id="CHEBI:43474"/>
        <dbReference type="ChEBI" id="CHEBI:57783"/>
        <dbReference type="ChEBI" id="CHEBI:64076"/>
        <dbReference type="ChEBI" id="CHEBI:456215"/>
        <dbReference type="ChEBI" id="CHEBI:456216"/>
        <dbReference type="EC" id="4.2.1.136"/>
    </reaction>
</comment>
<dbReference type="EMBL" id="JAVRHO010000009">
    <property type="protein sequence ID" value="MDT0646598.1"/>
    <property type="molecule type" value="Genomic_DNA"/>
</dbReference>
<evidence type="ECO:0000256" key="2">
    <source>
        <dbReference type="ARBA" id="ARBA00000909"/>
    </source>
</evidence>
<evidence type="ECO:0000256" key="14">
    <source>
        <dbReference type="ARBA" id="ARBA00025153"/>
    </source>
</evidence>
<evidence type="ECO:0000256" key="13">
    <source>
        <dbReference type="ARBA" id="ARBA00023268"/>
    </source>
</evidence>
<dbReference type="Gene3D" id="3.40.50.10260">
    <property type="entry name" value="YjeF N-terminal domain"/>
    <property type="match status" value="1"/>
</dbReference>
<keyword evidence="13" id="KW-0511">Multifunctional enzyme</keyword>
<feature type="binding site" evidence="18">
    <location>
        <position position="160"/>
    </location>
    <ligand>
        <name>(6S)-NADPHX</name>
        <dbReference type="ChEBI" id="CHEBI:64076"/>
    </ligand>
</feature>
<dbReference type="PANTHER" id="PTHR12592:SF0">
    <property type="entry name" value="ATP-DEPENDENT (S)-NAD(P)H-HYDRATE DEHYDRATASE"/>
    <property type="match status" value="1"/>
</dbReference>
<dbReference type="Proteomes" id="UP001245285">
    <property type="component" value="Unassembled WGS sequence"/>
</dbReference>
<accession>A0ABU3CJS0</accession>
<comment type="function">
    <text evidence="18">Catalyzes the epimerization of the S- and R-forms of NAD(P)HX, a damaged form of NAD(P)H that is a result of enzymatic or heat-dependent hydration. This is a prerequisite for the S-specific NAD(P)H-hydrate dehydratase to allow the repair of both epimers of NAD(P)HX.</text>
</comment>
<dbReference type="CDD" id="cd01171">
    <property type="entry name" value="YXKO-related"/>
    <property type="match status" value="1"/>
</dbReference>
<evidence type="ECO:0000313" key="22">
    <source>
        <dbReference type="EMBL" id="MDT0646598.1"/>
    </source>
</evidence>
<keyword evidence="7 17" id="KW-0067">ATP-binding</keyword>
<evidence type="ECO:0000256" key="10">
    <source>
        <dbReference type="ARBA" id="ARBA00023027"/>
    </source>
</evidence>
<dbReference type="PROSITE" id="PS51385">
    <property type="entry name" value="YJEF_N"/>
    <property type="match status" value="1"/>
</dbReference>
<evidence type="ECO:0000256" key="16">
    <source>
        <dbReference type="ARBA" id="ARBA00049209"/>
    </source>
</evidence>
<comment type="caution">
    <text evidence="17">Lacks conserved residue(s) required for the propagation of feature annotation.</text>
</comment>
<feature type="binding site" evidence="17">
    <location>
        <begin position="412"/>
        <end position="416"/>
    </location>
    <ligand>
        <name>AMP</name>
        <dbReference type="ChEBI" id="CHEBI:456215"/>
    </ligand>
</feature>
<evidence type="ECO:0000256" key="5">
    <source>
        <dbReference type="ARBA" id="ARBA00022723"/>
    </source>
</evidence>
<protein>
    <recommendedName>
        <fullName evidence="19">Bifunctional NAD(P)H-hydrate repair enzyme</fullName>
    </recommendedName>
    <alternativeName>
        <fullName evidence="19">Nicotinamide nucleotide repair protein</fullName>
    </alternativeName>
    <domain>
        <recommendedName>
            <fullName evidence="19">ADP-dependent (S)-NAD(P)H-hydrate dehydratase</fullName>
            <ecNumber evidence="19">4.2.1.136</ecNumber>
        </recommendedName>
        <alternativeName>
            <fullName evidence="19">ADP-dependent NAD(P)HX dehydratase</fullName>
        </alternativeName>
    </domain>
    <domain>
        <recommendedName>
            <fullName evidence="19">NAD(P)H-hydrate epimerase</fullName>
            <ecNumber evidence="19">5.1.99.6</ecNumber>
        </recommendedName>
    </domain>
</protein>
<dbReference type="PIRSF" id="PIRSF017184">
    <property type="entry name" value="Nnr"/>
    <property type="match status" value="1"/>
</dbReference>
<comment type="cofactor">
    <cofactor evidence="17">
        <name>Mg(2+)</name>
        <dbReference type="ChEBI" id="CHEBI:18420"/>
    </cofactor>
</comment>
<evidence type="ECO:0000256" key="15">
    <source>
        <dbReference type="ARBA" id="ARBA00048238"/>
    </source>
</evidence>
<keyword evidence="23" id="KW-1185">Reference proteome</keyword>
<organism evidence="22 23">
    <name type="scientific">Autumnicola lenta</name>
    <dbReference type="NCBI Taxonomy" id="3075593"/>
    <lineage>
        <taxon>Bacteria</taxon>
        <taxon>Pseudomonadati</taxon>
        <taxon>Bacteroidota</taxon>
        <taxon>Flavobacteriia</taxon>
        <taxon>Flavobacteriales</taxon>
        <taxon>Flavobacteriaceae</taxon>
        <taxon>Autumnicola</taxon>
    </lineage>
</organism>
<feature type="domain" description="YjeF N-terminal" evidence="21">
    <location>
        <begin position="9"/>
        <end position="218"/>
    </location>
</feature>
<dbReference type="HAMAP" id="MF_01965">
    <property type="entry name" value="NADHX_dehydratase"/>
    <property type="match status" value="1"/>
</dbReference>
<dbReference type="Gene3D" id="3.40.1190.20">
    <property type="match status" value="1"/>
</dbReference>
<dbReference type="InterPro" id="IPR029056">
    <property type="entry name" value="Ribokinase-like"/>
</dbReference>
<comment type="function">
    <text evidence="14 19">Bifunctional enzyme that catalyzes the epimerization of the S- and R-forms of NAD(P)HX and the dehydration of the S-form of NAD(P)HX at the expense of ADP, which is converted to AMP. This allows the repair of both epimers of NAD(P)HX, a damaged form of NAD(P)H that is a result of enzymatic or heat-dependent hydration.</text>
</comment>
<dbReference type="PROSITE" id="PS01050">
    <property type="entry name" value="YJEF_C_2"/>
    <property type="match status" value="1"/>
</dbReference>
<feature type="binding site" evidence="18">
    <location>
        <begin position="131"/>
        <end position="137"/>
    </location>
    <ligand>
        <name>(6S)-NADPHX</name>
        <dbReference type="ChEBI" id="CHEBI:64076"/>
    </ligand>
</feature>
<dbReference type="InterPro" id="IPR030677">
    <property type="entry name" value="Nnr"/>
</dbReference>
<evidence type="ECO:0000256" key="18">
    <source>
        <dbReference type="HAMAP-Rule" id="MF_01966"/>
    </source>
</evidence>
<evidence type="ECO:0000256" key="8">
    <source>
        <dbReference type="ARBA" id="ARBA00022857"/>
    </source>
</evidence>
<evidence type="ECO:0000259" key="21">
    <source>
        <dbReference type="PROSITE" id="PS51385"/>
    </source>
</evidence>
<feature type="domain" description="YjeF C-terminal" evidence="20">
    <location>
        <begin position="228"/>
        <end position="500"/>
    </location>
</feature>
<feature type="binding site" evidence="18">
    <location>
        <position position="127"/>
    </location>
    <ligand>
        <name>K(+)</name>
        <dbReference type="ChEBI" id="CHEBI:29103"/>
    </ligand>
</feature>
<dbReference type="InterPro" id="IPR017953">
    <property type="entry name" value="Carbohydrate_kinase_pred_CS"/>
</dbReference>
<dbReference type="InterPro" id="IPR004443">
    <property type="entry name" value="YjeF_N_dom"/>
</dbReference>
<evidence type="ECO:0000256" key="12">
    <source>
        <dbReference type="ARBA" id="ARBA00023239"/>
    </source>
</evidence>
<evidence type="ECO:0000256" key="9">
    <source>
        <dbReference type="ARBA" id="ARBA00022958"/>
    </source>
</evidence>
<dbReference type="EC" id="5.1.99.6" evidence="19"/>
<comment type="function">
    <text evidence="17">Catalyzes the dehydration of the S-form of NAD(P)HX at the expense of ADP, which is converted to AMP. Together with NAD(P)HX epimerase, which catalyzes the epimerization of the S- and R-forms, the enzyme allows the repair of both epimers of NAD(P)HX, a damaged form of NAD(P)H that is a result of enzymatic or heat-dependent hydration.</text>
</comment>
<dbReference type="EC" id="4.2.1.136" evidence="19"/>
<evidence type="ECO:0000313" key="23">
    <source>
        <dbReference type="Proteomes" id="UP001245285"/>
    </source>
</evidence>
<dbReference type="InterPro" id="IPR000631">
    <property type="entry name" value="CARKD"/>
</dbReference>
<evidence type="ECO:0000256" key="7">
    <source>
        <dbReference type="ARBA" id="ARBA00022840"/>
    </source>
</evidence>
<feature type="binding site" evidence="17">
    <location>
        <position position="377"/>
    </location>
    <ligand>
        <name>(6S)-NADPHX</name>
        <dbReference type="ChEBI" id="CHEBI:64076"/>
    </ligand>
</feature>
<dbReference type="NCBIfam" id="TIGR00196">
    <property type="entry name" value="yjeF_cterm"/>
    <property type="match status" value="1"/>
</dbReference>
<evidence type="ECO:0000256" key="3">
    <source>
        <dbReference type="ARBA" id="ARBA00006001"/>
    </source>
</evidence>
<gene>
    <name evidence="18" type="primary">nnrE</name>
    <name evidence="17" type="synonym">nnrD</name>
    <name evidence="22" type="ORF">RM545_07845</name>
</gene>
<name>A0ABU3CJS0_9FLAO</name>
<proteinExistence type="inferred from homology"/>
<comment type="caution">
    <text evidence="22">The sequence shown here is derived from an EMBL/GenBank/DDBJ whole genome shotgun (WGS) entry which is preliminary data.</text>
</comment>
<feature type="binding site" evidence="17">
    <location>
        <position position="326"/>
    </location>
    <ligand>
        <name>(6S)-NADPHX</name>
        <dbReference type="ChEBI" id="CHEBI:64076"/>
    </ligand>
</feature>
<dbReference type="InterPro" id="IPR036652">
    <property type="entry name" value="YjeF_N_dom_sf"/>
</dbReference>
<feature type="binding site" evidence="18">
    <location>
        <position position="163"/>
    </location>
    <ligand>
        <name>K(+)</name>
        <dbReference type="ChEBI" id="CHEBI:29103"/>
    </ligand>
</feature>
<comment type="similarity">
    <text evidence="3 19">In the N-terminal section; belongs to the NnrE/AIBP family.</text>
</comment>
<sequence length="511" mass="56208">MKILTASQIKEADEITIKNQNISSEDLMERAATQVFNEIHKRLQGADLPVKIFCGIGNNGGDGLVIARLLMEHSYNVKVFIVNYSDNRSPDFLSNYDKIKNLSHNWPELLKGEDDFPEINRGDFVIDAIFGIGLNRPLEGWVAKMVNFLNASSAFILAIDMPSGLFSDKIPEEGDAVIMANFTLTFQTPKLVFFLPETMEFVGDMQVLEIGLDRDFLSKITPSAQLIGRQEAQNLYNPRNKNSHKGNYGHVLVAGGSYGKIGSIVLATTASLRTGAGLSTVFIPKCGYEIVQTALPEAMVLTDANYEMLTDIKTDLDADVICFGMGVGRDKSTVETFKELLKETKKPMVIDADGLNILSEYNELLQHLPENTVLTPHPKELQRLIGEWTDDFDKIRKVQEFIKKRKVIVVLKGAHTFIFEQENIYINNTGNPGMATAGSGDVLSGVIAGLISQKYEPLVAAVLGVYLHGKSGDISAEKLGYEGMISGDIAQNMGLAFSDLLSEKENGARAD</sequence>
<evidence type="ECO:0000256" key="19">
    <source>
        <dbReference type="PIRNR" id="PIRNR017184"/>
    </source>
</evidence>
<feature type="binding site" evidence="17">
    <location>
        <position position="440"/>
    </location>
    <ligand>
        <name>AMP</name>
        <dbReference type="ChEBI" id="CHEBI:456215"/>
    </ligand>
</feature>
<comment type="cofactor">
    <cofactor evidence="18 19">
        <name>K(+)</name>
        <dbReference type="ChEBI" id="CHEBI:29103"/>
    </cofactor>
    <text evidence="18 19">Binds 1 potassium ion per subunit.</text>
</comment>
<dbReference type="HAMAP" id="MF_01966">
    <property type="entry name" value="NADHX_epimerase"/>
    <property type="match status" value="1"/>
</dbReference>
<keyword evidence="12 17" id="KW-0456">Lyase</keyword>
<dbReference type="Pfam" id="PF03853">
    <property type="entry name" value="YjeF_N"/>
    <property type="match status" value="1"/>
</dbReference>
<comment type="similarity">
    <text evidence="17">Belongs to the NnrD/CARKD family.</text>
</comment>
<dbReference type="RefSeq" id="WP_311494766.1">
    <property type="nucleotide sequence ID" value="NZ_JAVRHO010000009.1"/>
</dbReference>
<dbReference type="SUPFAM" id="SSF53613">
    <property type="entry name" value="Ribokinase-like"/>
    <property type="match status" value="1"/>
</dbReference>
<comment type="similarity">
    <text evidence="18">Belongs to the NnrE/AIBP family.</text>
</comment>
<feature type="binding site" evidence="18">
    <location>
        <position position="59"/>
    </location>
    <ligand>
        <name>K(+)</name>
        <dbReference type="ChEBI" id="CHEBI:29103"/>
    </ligand>
</feature>
<evidence type="ECO:0000256" key="1">
    <source>
        <dbReference type="ARBA" id="ARBA00000013"/>
    </source>
</evidence>
<evidence type="ECO:0000256" key="17">
    <source>
        <dbReference type="HAMAP-Rule" id="MF_01965"/>
    </source>
</evidence>
<evidence type="ECO:0000256" key="4">
    <source>
        <dbReference type="ARBA" id="ARBA00009524"/>
    </source>
</evidence>
<evidence type="ECO:0000256" key="11">
    <source>
        <dbReference type="ARBA" id="ARBA00023235"/>
    </source>
</evidence>
<comment type="catalytic activity">
    <reaction evidence="2 18 19">
        <text>(6R)-NADPHX = (6S)-NADPHX</text>
        <dbReference type="Rhea" id="RHEA:32227"/>
        <dbReference type="ChEBI" id="CHEBI:64076"/>
        <dbReference type="ChEBI" id="CHEBI:64077"/>
        <dbReference type="EC" id="5.1.99.6"/>
    </reaction>
</comment>
<comment type="catalytic activity">
    <reaction evidence="15 17 19">
        <text>(6S)-NADHX + ADP = AMP + phosphate + NADH + H(+)</text>
        <dbReference type="Rhea" id="RHEA:32223"/>
        <dbReference type="ChEBI" id="CHEBI:15378"/>
        <dbReference type="ChEBI" id="CHEBI:43474"/>
        <dbReference type="ChEBI" id="CHEBI:57945"/>
        <dbReference type="ChEBI" id="CHEBI:64074"/>
        <dbReference type="ChEBI" id="CHEBI:456215"/>
        <dbReference type="ChEBI" id="CHEBI:456216"/>
        <dbReference type="EC" id="4.2.1.136"/>
    </reaction>
</comment>
<comment type="catalytic activity">
    <reaction evidence="1 18 19">
        <text>(6R)-NADHX = (6S)-NADHX</text>
        <dbReference type="Rhea" id="RHEA:32215"/>
        <dbReference type="ChEBI" id="CHEBI:64074"/>
        <dbReference type="ChEBI" id="CHEBI:64075"/>
        <dbReference type="EC" id="5.1.99.6"/>
    </reaction>
</comment>
<evidence type="ECO:0000259" key="20">
    <source>
        <dbReference type="PROSITE" id="PS51383"/>
    </source>
</evidence>